<dbReference type="GO" id="GO:0016740">
    <property type="term" value="F:transferase activity"/>
    <property type="evidence" value="ECO:0007669"/>
    <property type="project" value="UniProtKB-KW"/>
</dbReference>
<dbReference type="KEGG" id="plyc:GXP70_16980"/>
<dbReference type="RefSeq" id="WP_162357928.1">
    <property type="nucleotide sequence ID" value="NZ_CP048209.1"/>
</dbReference>
<dbReference type="InterPro" id="IPR002575">
    <property type="entry name" value="Aminoglycoside_PTrfase"/>
</dbReference>
<dbReference type="InterPro" id="IPR011009">
    <property type="entry name" value="Kinase-like_dom_sf"/>
</dbReference>
<protein>
    <submittedName>
        <fullName evidence="3">Phosphotransferase</fullName>
    </submittedName>
</protein>
<evidence type="ECO:0000313" key="4">
    <source>
        <dbReference type="Proteomes" id="UP000476064"/>
    </source>
</evidence>
<evidence type="ECO:0000256" key="1">
    <source>
        <dbReference type="SAM" id="Coils"/>
    </source>
</evidence>
<proteinExistence type="predicted"/>
<evidence type="ECO:0000259" key="2">
    <source>
        <dbReference type="Pfam" id="PF01636"/>
    </source>
</evidence>
<keyword evidence="1" id="KW-0175">Coiled coil</keyword>
<dbReference type="Proteomes" id="UP000476064">
    <property type="component" value="Chromosome"/>
</dbReference>
<dbReference type="PANTHER" id="PTHR21310">
    <property type="entry name" value="AMINOGLYCOSIDE PHOSPHOTRANSFERASE-RELATED-RELATED"/>
    <property type="match status" value="1"/>
</dbReference>
<keyword evidence="3" id="KW-0808">Transferase</keyword>
<name>A0A6C0G2M7_9BACL</name>
<dbReference type="SUPFAM" id="SSF56112">
    <property type="entry name" value="Protein kinase-like (PK-like)"/>
    <property type="match status" value="1"/>
</dbReference>
<accession>A0A6C0G2M7</accession>
<feature type="coiled-coil region" evidence="1">
    <location>
        <begin position="189"/>
        <end position="223"/>
    </location>
</feature>
<gene>
    <name evidence="3" type="ORF">GXP70_16980</name>
</gene>
<feature type="domain" description="Aminoglycoside phosphotransferase" evidence="2">
    <location>
        <begin position="87"/>
        <end position="274"/>
    </location>
</feature>
<evidence type="ECO:0000313" key="3">
    <source>
        <dbReference type="EMBL" id="QHT61489.1"/>
    </source>
</evidence>
<dbReference type="Pfam" id="PF01636">
    <property type="entry name" value="APH"/>
    <property type="match status" value="1"/>
</dbReference>
<dbReference type="EMBL" id="CP048209">
    <property type="protein sequence ID" value="QHT61489.1"/>
    <property type="molecule type" value="Genomic_DNA"/>
</dbReference>
<dbReference type="Gene3D" id="3.90.1200.10">
    <property type="match status" value="1"/>
</dbReference>
<dbReference type="InterPro" id="IPR051678">
    <property type="entry name" value="AGP_Transferase"/>
</dbReference>
<dbReference type="AlphaFoldDB" id="A0A6C0G2M7"/>
<sequence>MDQQQHLHPEDLTSFAIQTFGHDYRPAGLTRLYGGAQKVIYDVAFTNGFHCLLYIWDISQNFFKEEIEEADRAWHSYGADLFALNHDFLTRHGIPTPALYALNRERERYSFDYAFVEYVTGPKLETYLTEPGTGSASGPSASAKPDELMEQFADIVKRMHGIKGFAYGQAVADNVNAADQSIPCHRHQLMNAEQQLAYAARHLEEAAANRDRLLKKLYELESRIAPRRAYGFIHGELGPDHVIVKNDAELYLIDIEGASFYDVEHEHGFLHLRFGEHYEWLRDESIDPARLAFYQLHHYLSLTAGGLKLQQRGFHDQALARGIMESNLRRALQFVG</sequence>
<keyword evidence="4" id="KW-1185">Reference proteome</keyword>
<organism evidence="3 4">
    <name type="scientific">Paenibacillus lycopersici</name>
    <dbReference type="NCBI Taxonomy" id="2704462"/>
    <lineage>
        <taxon>Bacteria</taxon>
        <taxon>Bacillati</taxon>
        <taxon>Bacillota</taxon>
        <taxon>Bacilli</taxon>
        <taxon>Bacillales</taxon>
        <taxon>Paenibacillaceae</taxon>
        <taxon>Paenibacillus</taxon>
    </lineage>
</organism>
<reference evidence="3 4" key="1">
    <citation type="submission" date="2020-01" db="EMBL/GenBank/DDBJ databases">
        <title>Paenibacillus sp. nov., isolated from tomato rhizosphere.</title>
        <authorList>
            <person name="Weon H.-Y."/>
            <person name="Lee S.A."/>
        </authorList>
    </citation>
    <scope>NUCLEOTIDE SEQUENCE [LARGE SCALE GENOMIC DNA]</scope>
    <source>
        <strain evidence="3 4">12200R-189</strain>
    </source>
</reference>
<dbReference type="PANTHER" id="PTHR21310:SF15">
    <property type="entry name" value="AMINOGLYCOSIDE PHOSPHOTRANSFERASE DOMAIN-CONTAINING PROTEIN"/>
    <property type="match status" value="1"/>
</dbReference>